<reference evidence="3 4" key="1">
    <citation type="submission" date="2018-01" db="EMBL/GenBank/DDBJ databases">
        <title>Metagenomic assembled genomes from two thermal pools in the Uzon Caldera, Kamchatka, Russia.</title>
        <authorList>
            <person name="Wilkins L."/>
            <person name="Ettinger C."/>
        </authorList>
    </citation>
    <scope>NUCLEOTIDE SEQUENCE [LARGE SCALE GENOMIC DNA]</scope>
    <source>
        <strain evidence="3">ZAV-02</strain>
    </source>
</reference>
<feature type="non-terminal residue" evidence="3">
    <location>
        <position position="1"/>
    </location>
</feature>
<dbReference type="Gene3D" id="3.40.50.720">
    <property type="entry name" value="NAD(P)-binding Rossmann-like Domain"/>
    <property type="match status" value="1"/>
</dbReference>
<evidence type="ECO:0000313" key="3">
    <source>
        <dbReference type="EMBL" id="PMP77274.1"/>
    </source>
</evidence>
<evidence type="ECO:0000256" key="1">
    <source>
        <dbReference type="ARBA" id="ARBA00023002"/>
    </source>
</evidence>
<evidence type="ECO:0000313" key="4">
    <source>
        <dbReference type="Proteomes" id="UP000243376"/>
    </source>
</evidence>
<dbReference type="Pfam" id="PF00107">
    <property type="entry name" value="ADH_zinc_N"/>
    <property type="match status" value="1"/>
</dbReference>
<dbReference type="Gene3D" id="3.90.180.10">
    <property type="entry name" value="Medium-chain alcohol dehydrogenases, catalytic domain"/>
    <property type="match status" value="1"/>
</dbReference>
<evidence type="ECO:0000259" key="2">
    <source>
        <dbReference type="Pfam" id="PF00107"/>
    </source>
</evidence>
<protein>
    <submittedName>
        <fullName evidence="3">Alcohol dehydrogenase</fullName>
    </submittedName>
</protein>
<dbReference type="GO" id="GO:0016491">
    <property type="term" value="F:oxidoreductase activity"/>
    <property type="evidence" value="ECO:0007669"/>
    <property type="project" value="UniProtKB-KW"/>
</dbReference>
<dbReference type="Proteomes" id="UP000243376">
    <property type="component" value="Unassembled WGS sequence"/>
</dbReference>
<organism evidence="3 4">
    <name type="scientific">Chloroflexus aggregans</name>
    <dbReference type="NCBI Taxonomy" id="152260"/>
    <lineage>
        <taxon>Bacteria</taxon>
        <taxon>Bacillati</taxon>
        <taxon>Chloroflexota</taxon>
        <taxon>Chloroflexia</taxon>
        <taxon>Chloroflexales</taxon>
        <taxon>Chloroflexineae</taxon>
        <taxon>Chloroflexaceae</taxon>
        <taxon>Chloroflexus</taxon>
    </lineage>
</organism>
<feature type="domain" description="Alcohol dehydrogenase-like C-terminal" evidence="2">
    <location>
        <begin position="16"/>
        <end position="146"/>
    </location>
</feature>
<proteinExistence type="predicted"/>
<dbReference type="AlphaFoldDB" id="A0A2J6X0M6"/>
<dbReference type="PANTHER" id="PTHR43401">
    <property type="entry name" value="L-THREONINE 3-DEHYDROGENASE"/>
    <property type="match status" value="1"/>
</dbReference>
<dbReference type="InterPro" id="IPR013149">
    <property type="entry name" value="ADH-like_C"/>
</dbReference>
<dbReference type="InterPro" id="IPR036291">
    <property type="entry name" value="NAD(P)-bd_dom_sf"/>
</dbReference>
<comment type="caution">
    <text evidence="3">The sequence shown here is derived from an EMBL/GenBank/DDBJ whole genome shotgun (WGS) entry which is preliminary data.</text>
</comment>
<dbReference type="PANTHER" id="PTHR43401:SF5">
    <property type="entry name" value="ALCOHOL DEHYDROGENASE-RELATED"/>
    <property type="match status" value="1"/>
</dbReference>
<sequence>GRVGAGEWVAVYGCGGVGLSAIMLASALGGQVIGIDINPERLELARAVGATAVVDAMAEADAVSAVRDLSGGGVHLSLDALGSPTTCANSIASLRKRGRHVQVGLLLAEQRMPPLPMDIVVARELVIMGSHGMQTHRYDAMLDLIQSGKVQPQRLIGRTIRLDETPAALVDLDSFRGAGVTVITEF</sequence>
<keyword evidence="1" id="KW-0560">Oxidoreductase</keyword>
<accession>A0A2J6X0M6</accession>
<dbReference type="SUPFAM" id="SSF51735">
    <property type="entry name" value="NAD(P)-binding Rossmann-fold domains"/>
    <property type="match status" value="1"/>
</dbReference>
<dbReference type="EMBL" id="PNIQ01000809">
    <property type="protein sequence ID" value="PMP77274.1"/>
    <property type="molecule type" value="Genomic_DNA"/>
</dbReference>
<dbReference type="InterPro" id="IPR050129">
    <property type="entry name" value="Zn_alcohol_dh"/>
</dbReference>
<gene>
    <name evidence="3" type="ORF">C0184_12110</name>
</gene>
<name>A0A2J6X0M6_9CHLR</name>